<feature type="domain" description="Type I restriction modification DNA specificity" evidence="4">
    <location>
        <begin position="240"/>
        <end position="427"/>
    </location>
</feature>
<proteinExistence type="inferred from homology"/>
<dbReference type="PANTHER" id="PTHR43140">
    <property type="entry name" value="TYPE-1 RESTRICTION ENZYME ECOKI SPECIFICITY PROTEIN"/>
    <property type="match status" value="1"/>
</dbReference>
<dbReference type="Proteomes" id="UP000230707">
    <property type="component" value="Unassembled WGS sequence"/>
</dbReference>
<dbReference type="InterPro" id="IPR000055">
    <property type="entry name" value="Restrct_endonuc_typeI_TRD"/>
</dbReference>
<dbReference type="InterPro" id="IPR051212">
    <property type="entry name" value="Type-I_RE_S_subunit"/>
</dbReference>
<dbReference type="GO" id="GO:0009307">
    <property type="term" value="P:DNA restriction-modification system"/>
    <property type="evidence" value="ECO:0007669"/>
    <property type="project" value="UniProtKB-KW"/>
</dbReference>
<evidence type="ECO:0000259" key="4">
    <source>
        <dbReference type="Pfam" id="PF01420"/>
    </source>
</evidence>
<reference evidence="5 6" key="1">
    <citation type="submission" date="2017-09" db="EMBL/GenBank/DDBJ databases">
        <title>Depth-based differentiation of microbial function through sediment-hosted aquifers and enrichment of novel symbionts in the deep terrestrial subsurface.</title>
        <authorList>
            <person name="Probst A.J."/>
            <person name="Ladd B."/>
            <person name="Jarett J.K."/>
            <person name="Geller-Mcgrath D.E."/>
            <person name="Sieber C.M."/>
            <person name="Emerson J.B."/>
            <person name="Anantharaman K."/>
            <person name="Thomas B.C."/>
            <person name="Malmstrom R."/>
            <person name="Stieglmeier M."/>
            <person name="Klingl A."/>
            <person name="Woyke T."/>
            <person name="Ryan C.M."/>
            <person name="Banfield J.F."/>
        </authorList>
    </citation>
    <scope>NUCLEOTIDE SEQUENCE [LARGE SCALE GENOMIC DNA]</scope>
    <source>
        <strain evidence="5">CG11_big_fil_rev_8_21_14_0_20_37_11</strain>
    </source>
</reference>
<gene>
    <name evidence="5" type="ORF">COV53_02205</name>
</gene>
<feature type="domain" description="Type I restriction modification DNA specificity" evidence="4">
    <location>
        <begin position="41"/>
        <end position="192"/>
    </location>
</feature>
<dbReference type="Gene3D" id="1.10.287.1120">
    <property type="entry name" value="Bipartite methylase S protein"/>
    <property type="match status" value="1"/>
</dbReference>
<keyword evidence="3" id="KW-0238">DNA-binding</keyword>
<evidence type="ECO:0000313" key="5">
    <source>
        <dbReference type="EMBL" id="PIR08592.1"/>
    </source>
</evidence>
<comment type="similarity">
    <text evidence="1">Belongs to the type-I restriction system S methylase family.</text>
</comment>
<accession>A0A2H0NI83</accession>
<dbReference type="InterPro" id="IPR044946">
    <property type="entry name" value="Restrct_endonuc_typeI_TRD_sf"/>
</dbReference>
<sequence length="454" mass="51910">MTKSIKNDQLQITNEDNRNCKFVIRNCNMKPSGIDWLGNVPEEWDVLPIWMLFYMGRGRVISKEEILDNPGEYPVYSSQTENNGNLGGLATYDFEGDYITWTTDGANAGTVFNRSGKFNCTNVCGTLKPKKLKDIDLRFFTHALNVCTKIFVRYDINPKLMNNVLAGINVQVPPIKDQENICNFLDRETARIDEVVAKKQKLMELFKEKRQALITHAVTKGLDPKAKMKPSGIDWLGNIPEGWEVKRFGFLFSFNKGLSITKENLQDEGIPCVNYGEIHSKYGFEVNPLEDDLKCVSKDYLKDNQGSILNFGDFIFADTSEDIKGSGNFTYLNSREVTFAGYHTIIAKLHIQMNFRFLAYLFDSVNYRTQIRSMVAGIKVYSITKEILKNTFVLLPSFLEQKSIVAFLDRETVKIDEMMKKVEIQIEKLHEYRQVLITSAVTGKIKVEPTFSMV</sequence>
<dbReference type="Gene3D" id="3.90.220.20">
    <property type="entry name" value="DNA methylase specificity domains"/>
    <property type="match status" value="2"/>
</dbReference>
<dbReference type="GO" id="GO:0003677">
    <property type="term" value="F:DNA binding"/>
    <property type="evidence" value="ECO:0007669"/>
    <property type="project" value="UniProtKB-KW"/>
</dbReference>
<dbReference type="CDD" id="cd17255">
    <property type="entry name" value="RMtype1_S_Fco49512ORF2615P-TRD2-CR2_like"/>
    <property type="match status" value="1"/>
</dbReference>
<dbReference type="PANTHER" id="PTHR43140:SF1">
    <property type="entry name" value="TYPE I RESTRICTION ENZYME ECOKI SPECIFICITY SUBUNIT"/>
    <property type="match status" value="1"/>
</dbReference>
<name>A0A2H0NI83_9BACT</name>
<dbReference type="EMBL" id="PCWS01000050">
    <property type="protein sequence ID" value="PIR08592.1"/>
    <property type="molecule type" value="Genomic_DNA"/>
</dbReference>
<dbReference type="Pfam" id="PF01420">
    <property type="entry name" value="Methylase_S"/>
    <property type="match status" value="2"/>
</dbReference>
<dbReference type="SUPFAM" id="SSF116734">
    <property type="entry name" value="DNA methylase specificity domain"/>
    <property type="match status" value="2"/>
</dbReference>
<keyword evidence="2" id="KW-0680">Restriction system</keyword>
<dbReference type="AlphaFoldDB" id="A0A2H0NI83"/>
<evidence type="ECO:0000256" key="1">
    <source>
        <dbReference type="ARBA" id="ARBA00010923"/>
    </source>
</evidence>
<evidence type="ECO:0000313" key="6">
    <source>
        <dbReference type="Proteomes" id="UP000230707"/>
    </source>
</evidence>
<comment type="caution">
    <text evidence="5">The sequence shown here is derived from an EMBL/GenBank/DDBJ whole genome shotgun (WGS) entry which is preliminary data.</text>
</comment>
<protein>
    <recommendedName>
        <fullName evidence="4">Type I restriction modification DNA specificity domain-containing protein</fullName>
    </recommendedName>
</protein>
<evidence type="ECO:0000256" key="2">
    <source>
        <dbReference type="ARBA" id="ARBA00022747"/>
    </source>
</evidence>
<evidence type="ECO:0000256" key="3">
    <source>
        <dbReference type="ARBA" id="ARBA00023125"/>
    </source>
</evidence>
<organism evidence="5 6">
    <name type="scientific">Candidatus Gottesmanbacteria bacterium CG11_big_fil_rev_8_21_14_0_20_37_11</name>
    <dbReference type="NCBI Taxonomy" id="1974575"/>
    <lineage>
        <taxon>Bacteria</taxon>
        <taxon>Candidatus Gottesmaniibacteriota</taxon>
    </lineage>
</organism>